<evidence type="ECO:0000313" key="2">
    <source>
        <dbReference type="Proteomes" id="UP001152888"/>
    </source>
</evidence>
<protein>
    <submittedName>
        <fullName evidence="1">Uncharacterized protein</fullName>
    </submittedName>
</protein>
<sequence length="117" mass="12697">MGNDECPLTLDDAGGVLGHAYFPDSSGTCREIHLDINERCGDLAATRGNNGNQTLAASTAAAHAQNAGAWVPLSVFNAMNKQNQQFTYLISYQDLWDQADSLVVKGKHTGKYFMKFV</sequence>
<evidence type="ECO:0000313" key="1">
    <source>
        <dbReference type="EMBL" id="CAH2020683.1"/>
    </source>
</evidence>
<dbReference type="AlphaFoldDB" id="A0A9P0VUC0"/>
<dbReference type="OrthoDB" id="10030048at2759"/>
<organism evidence="1 2">
    <name type="scientific">Acanthoscelides obtectus</name>
    <name type="common">Bean weevil</name>
    <name type="synonym">Bruchus obtectus</name>
    <dbReference type="NCBI Taxonomy" id="200917"/>
    <lineage>
        <taxon>Eukaryota</taxon>
        <taxon>Metazoa</taxon>
        <taxon>Ecdysozoa</taxon>
        <taxon>Arthropoda</taxon>
        <taxon>Hexapoda</taxon>
        <taxon>Insecta</taxon>
        <taxon>Pterygota</taxon>
        <taxon>Neoptera</taxon>
        <taxon>Endopterygota</taxon>
        <taxon>Coleoptera</taxon>
        <taxon>Polyphaga</taxon>
        <taxon>Cucujiformia</taxon>
        <taxon>Chrysomeloidea</taxon>
        <taxon>Chrysomelidae</taxon>
        <taxon>Bruchinae</taxon>
        <taxon>Bruchini</taxon>
        <taxon>Acanthoscelides</taxon>
    </lineage>
</organism>
<gene>
    <name evidence="1" type="ORF">ACAOBT_LOCUS38025</name>
</gene>
<accession>A0A9P0VUC0</accession>
<dbReference type="Proteomes" id="UP001152888">
    <property type="component" value="Unassembled WGS sequence"/>
</dbReference>
<comment type="caution">
    <text evidence="1">The sequence shown here is derived from an EMBL/GenBank/DDBJ whole genome shotgun (WGS) entry which is preliminary data.</text>
</comment>
<reference evidence="1" key="1">
    <citation type="submission" date="2022-03" db="EMBL/GenBank/DDBJ databases">
        <authorList>
            <person name="Sayadi A."/>
        </authorList>
    </citation>
    <scope>NUCLEOTIDE SEQUENCE</scope>
</reference>
<proteinExistence type="predicted"/>
<keyword evidence="2" id="KW-1185">Reference proteome</keyword>
<name>A0A9P0VUC0_ACAOB</name>
<dbReference type="EMBL" id="CAKOFQ010011332">
    <property type="protein sequence ID" value="CAH2020683.1"/>
    <property type="molecule type" value="Genomic_DNA"/>
</dbReference>